<name>A0ABP5FL80_9ACTN</name>
<dbReference type="InterPro" id="IPR017938">
    <property type="entry name" value="Riboflavin_synthase-like_b-brl"/>
</dbReference>
<dbReference type="InterPro" id="IPR001433">
    <property type="entry name" value="OxRdtase_FAD/NAD-bd"/>
</dbReference>
<feature type="domain" description="FAD-binding FR-type" evidence="13">
    <location>
        <begin position="171"/>
        <end position="271"/>
    </location>
</feature>
<evidence type="ECO:0000259" key="13">
    <source>
        <dbReference type="PROSITE" id="PS51384"/>
    </source>
</evidence>
<keyword evidence="15" id="KW-1185">Reference proteome</keyword>
<reference evidence="15" key="1">
    <citation type="journal article" date="2019" name="Int. J. Syst. Evol. Microbiol.">
        <title>The Global Catalogue of Microorganisms (GCM) 10K type strain sequencing project: providing services to taxonomists for standard genome sequencing and annotation.</title>
        <authorList>
            <consortium name="The Broad Institute Genomics Platform"/>
            <consortium name="The Broad Institute Genome Sequencing Center for Infectious Disease"/>
            <person name="Wu L."/>
            <person name="Ma J."/>
        </authorList>
    </citation>
    <scope>NUCLEOTIDE SEQUENCE [LARGE SCALE GENOMIC DNA]</scope>
    <source>
        <strain evidence="15">JCM 16014</strain>
    </source>
</reference>
<evidence type="ECO:0000256" key="11">
    <source>
        <dbReference type="SAM" id="MobiDB-lite"/>
    </source>
</evidence>
<comment type="similarity">
    <text evidence="3">In the C-terminal section; belongs to the flavoprotein pyridine nucleotide cytochrome reductase family.</text>
</comment>
<keyword evidence="5" id="KW-0408">Iron</keyword>
<evidence type="ECO:0000256" key="7">
    <source>
        <dbReference type="ARBA" id="ARBA00023014"/>
    </source>
</evidence>
<dbReference type="SUPFAM" id="SSF52343">
    <property type="entry name" value="Ferredoxin reductase-like, C-terminal NADP-linked domain"/>
    <property type="match status" value="1"/>
</dbReference>
<evidence type="ECO:0000259" key="12">
    <source>
        <dbReference type="PROSITE" id="PS01033"/>
    </source>
</evidence>
<comment type="cofactor">
    <cofactor evidence="1">
        <name>heme b</name>
        <dbReference type="ChEBI" id="CHEBI:60344"/>
    </cofactor>
</comment>
<dbReference type="PROSITE" id="PS01033">
    <property type="entry name" value="GLOBIN"/>
    <property type="match status" value="1"/>
</dbReference>
<dbReference type="Gene3D" id="1.10.490.10">
    <property type="entry name" value="Globins"/>
    <property type="match status" value="1"/>
</dbReference>
<keyword evidence="5" id="KW-0001">2Fe-2S</keyword>
<comment type="catalytic activity">
    <reaction evidence="10">
        <text>2 nitric oxide + NADPH + 2 O2 = 2 nitrate + NADP(+) + H(+)</text>
        <dbReference type="Rhea" id="RHEA:19465"/>
        <dbReference type="ChEBI" id="CHEBI:15378"/>
        <dbReference type="ChEBI" id="CHEBI:15379"/>
        <dbReference type="ChEBI" id="CHEBI:16480"/>
        <dbReference type="ChEBI" id="CHEBI:17632"/>
        <dbReference type="ChEBI" id="CHEBI:57783"/>
        <dbReference type="ChEBI" id="CHEBI:58349"/>
        <dbReference type="EC" id="1.14.12.17"/>
    </reaction>
</comment>
<dbReference type="EC" id="1.14.12.17" evidence="4"/>
<feature type="domain" description="Globin" evidence="12">
    <location>
        <begin position="29"/>
        <end position="164"/>
    </location>
</feature>
<dbReference type="EMBL" id="BAAAQN010000014">
    <property type="protein sequence ID" value="GAA2028374.1"/>
    <property type="molecule type" value="Genomic_DNA"/>
</dbReference>
<evidence type="ECO:0000256" key="3">
    <source>
        <dbReference type="ARBA" id="ARBA00006401"/>
    </source>
</evidence>
<dbReference type="PANTHER" id="PTHR47354:SF5">
    <property type="entry name" value="PROTEIN RFBI"/>
    <property type="match status" value="1"/>
</dbReference>
<evidence type="ECO:0000256" key="8">
    <source>
        <dbReference type="ARBA" id="ARBA00023027"/>
    </source>
</evidence>
<dbReference type="Pfam" id="PF00042">
    <property type="entry name" value="Globin"/>
    <property type="match status" value="1"/>
</dbReference>
<feature type="region of interest" description="Disordered" evidence="11">
    <location>
        <begin position="411"/>
        <end position="476"/>
    </location>
</feature>
<comment type="catalytic activity">
    <reaction evidence="9">
        <text>2 nitric oxide + NADH + 2 O2 = 2 nitrate + NAD(+) + H(+)</text>
        <dbReference type="Rhea" id="RHEA:19469"/>
        <dbReference type="ChEBI" id="CHEBI:15378"/>
        <dbReference type="ChEBI" id="CHEBI:15379"/>
        <dbReference type="ChEBI" id="CHEBI:16480"/>
        <dbReference type="ChEBI" id="CHEBI:17632"/>
        <dbReference type="ChEBI" id="CHEBI:57540"/>
        <dbReference type="ChEBI" id="CHEBI:57945"/>
        <dbReference type="EC" id="1.14.12.17"/>
    </reaction>
</comment>
<dbReference type="Gene3D" id="2.40.30.10">
    <property type="entry name" value="Translation factors"/>
    <property type="match status" value="1"/>
</dbReference>
<evidence type="ECO:0000256" key="4">
    <source>
        <dbReference type="ARBA" id="ARBA00012229"/>
    </source>
</evidence>
<dbReference type="InterPro" id="IPR039261">
    <property type="entry name" value="FNR_nucleotide-bd"/>
</dbReference>
<comment type="cofactor">
    <cofactor evidence="2">
        <name>FAD</name>
        <dbReference type="ChEBI" id="CHEBI:57692"/>
    </cofactor>
</comment>
<evidence type="ECO:0000256" key="6">
    <source>
        <dbReference type="ARBA" id="ARBA00022857"/>
    </source>
</evidence>
<dbReference type="PRINTS" id="PR00371">
    <property type="entry name" value="FPNCR"/>
</dbReference>
<evidence type="ECO:0000256" key="9">
    <source>
        <dbReference type="ARBA" id="ARBA00048649"/>
    </source>
</evidence>
<keyword evidence="7" id="KW-0411">Iron-sulfur</keyword>
<comment type="caution">
    <text evidence="14">The sequence shown here is derived from an EMBL/GenBank/DDBJ whole genome shotgun (WGS) entry which is preliminary data.</text>
</comment>
<dbReference type="Pfam" id="PF00175">
    <property type="entry name" value="NAD_binding_1"/>
    <property type="match status" value="1"/>
</dbReference>
<dbReference type="InterPro" id="IPR001709">
    <property type="entry name" value="Flavoprot_Pyr_Nucl_cyt_Rdtase"/>
</dbReference>
<dbReference type="Pfam" id="PF00970">
    <property type="entry name" value="FAD_binding_6"/>
    <property type="match status" value="1"/>
</dbReference>
<gene>
    <name evidence="14" type="ORF">GCM10009839_29310</name>
</gene>
<dbReference type="CDD" id="cd19753">
    <property type="entry name" value="Mb-like_oxidoreductase"/>
    <property type="match status" value="1"/>
</dbReference>
<dbReference type="PANTHER" id="PTHR47354">
    <property type="entry name" value="NADH OXIDOREDUCTASE HCR"/>
    <property type="match status" value="1"/>
</dbReference>
<evidence type="ECO:0000256" key="1">
    <source>
        <dbReference type="ARBA" id="ARBA00001970"/>
    </source>
</evidence>
<evidence type="ECO:0000256" key="2">
    <source>
        <dbReference type="ARBA" id="ARBA00001974"/>
    </source>
</evidence>
<dbReference type="Proteomes" id="UP001500751">
    <property type="component" value="Unassembled WGS sequence"/>
</dbReference>
<dbReference type="SUPFAM" id="SSF46458">
    <property type="entry name" value="Globin-like"/>
    <property type="match status" value="1"/>
</dbReference>
<evidence type="ECO:0000256" key="5">
    <source>
        <dbReference type="ARBA" id="ARBA00022714"/>
    </source>
</evidence>
<dbReference type="Gene3D" id="3.40.50.80">
    <property type="entry name" value="Nucleotide-binding domain of ferredoxin-NADP reductase (FNR) module"/>
    <property type="match status" value="1"/>
</dbReference>
<dbReference type="SUPFAM" id="SSF63380">
    <property type="entry name" value="Riboflavin synthase domain-like"/>
    <property type="match status" value="1"/>
</dbReference>
<keyword evidence="8" id="KW-0520">NAD</keyword>
<dbReference type="PRINTS" id="PR00410">
    <property type="entry name" value="PHEHYDRXLASE"/>
</dbReference>
<dbReference type="InterPro" id="IPR050415">
    <property type="entry name" value="MRET"/>
</dbReference>
<dbReference type="InterPro" id="IPR017927">
    <property type="entry name" value="FAD-bd_FR_type"/>
</dbReference>
<keyword evidence="6" id="KW-0521">NADP</keyword>
<sequence length="492" mass="54133">MHSVTVGSRSLVEGWGARSMGQQAAGGTDLDPERVPGLIRDSFALVGAIPDRVVAHFYALVFTEHPEMRDMFPPMMDAQRDRLFQALVRVVAEADRPDTLADYLRQLGRDHRKYGARPEHYDVIWRCLISALKRYAGPGWTPDMDQAWLAAYQLVAGTMIEAAEQDSHLTPAWWTARVVKHELRTRDIAVLTLEPDAPYEFRPGQYLSLETQRWPRVWRHYSIASAPRADNTLTLHVRAVPAGWVSNALVNHTRVGDTVRLGPPMGTMFCSTVSARDVLCIAGGTGLAPIKAILEDMAQWNTNRRVRLFFGARRDQELYDMPALTGLVERFHWLSLVTPISHDPHAPGERGMLPEVVARHGDFHNHWEGCDVYVSGSVPMVRATIARLQELNIPLANIRFDAYGGMDGLWQPGAGQGSPTPPTTPAAPGTAVQAAGHGTGPAPADSVSATGSWLGAEPRGGWRRDNGWRAVAGPAEDSGIARSVEEYLSRVS</sequence>
<dbReference type="PROSITE" id="PS51384">
    <property type="entry name" value="FAD_FR"/>
    <property type="match status" value="1"/>
</dbReference>
<keyword evidence="5" id="KW-0479">Metal-binding</keyword>
<feature type="compositionally biased region" description="Low complexity" evidence="11">
    <location>
        <begin position="426"/>
        <end position="436"/>
    </location>
</feature>
<dbReference type="InterPro" id="IPR009050">
    <property type="entry name" value="Globin-like_sf"/>
</dbReference>
<accession>A0ABP5FL80</accession>
<protein>
    <recommendedName>
        <fullName evidence="4">nitric oxide dioxygenase</fullName>
        <ecNumber evidence="4">1.14.12.17</ecNumber>
    </recommendedName>
</protein>
<evidence type="ECO:0000313" key="15">
    <source>
        <dbReference type="Proteomes" id="UP001500751"/>
    </source>
</evidence>
<dbReference type="CDD" id="cd06187">
    <property type="entry name" value="O2ase_reductase_like"/>
    <property type="match status" value="1"/>
</dbReference>
<evidence type="ECO:0000256" key="10">
    <source>
        <dbReference type="ARBA" id="ARBA00049433"/>
    </source>
</evidence>
<dbReference type="InterPro" id="IPR012292">
    <property type="entry name" value="Globin/Proto"/>
</dbReference>
<dbReference type="InterPro" id="IPR000971">
    <property type="entry name" value="Globin"/>
</dbReference>
<evidence type="ECO:0000313" key="14">
    <source>
        <dbReference type="EMBL" id="GAA2028374.1"/>
    </source>
</evidence>
<dbReference type="InterPro" id="IPR008333">
    <property type="entry name" value="Cbr1-like_FAD-bd_dom"/>
</dbReference>
<proteinExistence type="inferred from homology"/>
<organism evidence="14 15">
    <name type="scientific">Catenulispora yoronensis</name>
    <dbReference type="NCBI Taxonomy" id="450799"/>
    <lineage>
        <taxon>Bacteria</taxon>
        <taxon>Bacillati</taxon>
        <taxon>Actinomycetota</taxon>
        <taxon>Actinomycetes</taxon>
        <taxon>Catenulisporales</taxon>
        <taxon>Catenulisporaceae</taxon>
        <taxon>Catenulispora</taxon>
    </lineage>
</organism>